<organism evidence="3 4">
    <name type="scientific">Nannochloropsis salina CCMP1776</name>
    <dbReference type="NCBI Taxonomy" id="1027361"/>
    <lineage>
        <taxon>Eukaryota</taxon>
        <taxon>Sar</taxon>
        <taxon>Stramenopiles</taxon>
        <taxon>Ochrophyta</taxon>
        <taxon>Eustigmatophyceae</taxon>
        <taxon>Eustigmatales</taxon>
        <taxon>Monodopsidaceae</taxon>
        <taxon>Microchloropsis</taxon>
        <taxon>Microchloropsis salina</taxon>
    </lineage>
</organism>
<evidence type="ECO:0000313" key="3">
    <source>
        <dbReference type="EMBL" id="TFJ88501.1"/>
    </source>
</evidence>
<dbReference type="Proteomes" id="UP000355283">
    <property type="component" value="Unassembled WGS sequence"/>
</dbReference>
<dbReference type="AlphaFoldDB" id="A0A4D9D9W2"/>
<protein>
    <recommendedName>
        <fullName evidence="2">Hyaluronan/mRNA-binding protein domain-containing protein</fullName>
    </recommendedName>
</protein>
<feature type="domain" description="Hyaluronan/mRNA-binding protein" evidence="2">
    <location>
        <begin position="26"/>
        <end position="65"/>
    </location>
</feature>
<sequence>MDQQGKEIHDPHDKKAHTRPDVARGRQFERRSGTGREETQKKGGAGKANWGNELEDVDEIVREVHEEMAVQK</sequence>
<name>A0A4D9D9W2_9STRA</name>
<evidence type="ECO:0000259" key="2">
    <source>
        <dbReference type="Pfam" id="PF04774"/>
    </source>
</evidence>
<gene>
    <name evidence="3" type="ORF">NSK_000075</name>
</gene>
<evidence type="ECO:0000256" key="1">
    <source>
        <dbReference type="SAM" id="MobiDB-lite"/>
    </source>
</evidence>
<dbReference type="OrthoDB" id="10393874at2759"/>
<dbReference type="Gene3D" id="6.10.140.1040">
    <property type="match status" value="1"/>
</dbReference>
<dbReference type="InterPro" id="IPR006861">
    <property type="entry name" value="HABP4_PAIRBP1-bd"/>
</dbReference>
<dbReference type="EMBL" id="SDOX01000001">
    <property type="protein sequence ID" value="TFJ88501.1"/>
    <property type="molecule type" value="Genomic_DNA"/>
</dbReference>
<keyword evidence="4" id="KW-1185">Reference proteome</keyword>
<proteinExistence type="predicted"/>
<comment type="caution">
    <text evidence="3">The sequence shown here is derived from an EMBL/GenBank/DDBJ whole genome shotgun (WGS) entry which is preliminary data.</text>
</comment>
<reference evidence="3 4" key="1">
    <citation type="submission" date="2019-01" db="EMBL/GenBank/DDBJ databases">
        <title>Nuclear Genome Assembly of the Microalgal Biofuel strain Nannochloropsis salina CCMP1776.</title>
        <authorList>
            <person name="Hovde B."/>
        </authorList>
    </citation>
    <scope>NUCLEOTIDE SEQUENCE [LARGE SCALE GENOMIC DNA]</scope>
    <source>
        <strain evidence="3 4">CCMP1776</strain>
    </source>
</reference>
<evidence type="ECO:0000313" key="4">
    <source>
        <dbReference type="Proteomes" id="UP000355283"/>
    </source>
</evidence>
<dbReference type="Pfam" id="PF04774">
    <property type="entry name" value="HABP4_PAI-RBP1"/>
    <property type="match status" value="1"/>
</dbReference>
<feature type="region of interest" description="Disordered" evidence="1">
    <location>
        <begin position="1"/>
        <end position="55"/>
    </location>
</feature>
<feature type="compositionally biased region" description="Basic and acidic residues" evidence="1">
    <location>
        <begin position="1"/>
        <end position="41"/>
    </location>
</feature>
<accession>A0A4D9D9W2</accession>